<dbReference type="NCBIfam" id="NF033539">
    <property type="entry name" value="transpos_IS1380"/>
    <property type="match status" value="1"/>
</dbReference>
<evidence type="ECO:0000313" key="2">
    <source>
        <dbReference type="EMBL" id="KAA2246393.1"/>
    </source>
</evidence>
<dbReference type="EMBL" id="VUOB01000135">
    <property type="protein sequence ID" value="KAA2246393.1"/>
    <property type="molecule type" value="Genomic_DNA"/>
</dbReference>
<keyword evidence="3" id="KW-1185">Reference proteome</keyword>
<feature type="domain" description="Transposase DDE" evidence="1">
    <location>
        <begin position="7"/>
        <end position="462"/>
    </location>
</feature>
<dbReference type="Pfam" id="PF13701">
    <property type="entry name" value="DDE_Tnp_1_4"/>
    <property type="match status" value="1"/>
</dbReference>
<gene>
    <name evidence="2" type="ORF">F0L68_40700</name>
</gene>
<evidence type="ECO:0000313" key="3">
    <source>
        <dbReference type="Proteomes" id="UP000323454"/>
    </source>
</evidence>
<proteinExistence type="predicted"/>
<reference evidence="2 3" key="2">
    <citation type="submission" date="2019-09" db="EMBL/GenBank/DDBJ databases">
        <authorList>
            <person name="Jin C."/>
        </authorList>
    </citation>
    <scope>NUCLEOTIDE SEQUENCE [LARGE SCALE GENOMIC DNA]</scope>
    <source>
        <strain evidence="2 3">AN110305</strain>
    </source>
</reference>
<protein>
    <submittedName>
        <fullName evidence="2">IS1380 family transposase</fullName>
    </submittedName>
</protein>
<dbReference type="Proteomes" id="UP000323454">
    <property type="component" value="Unassembled WGS sequence"/>
</dbReference>
<dbReference type="InterPro" id="IPR025668">
    <property type="entry name" value="Tnp_DDE_dom"/>
</dbReference>
<organism evidence="2 3">
    <name type="scientific">Solihabitans fulvus</name>
    <dbReference type="NCBI Taxonomy" id="1892852"/>
    <lineage>
        <taxon>Bacteria</taxon>
        <taxon>Bacillati</taxon>
        <taxon>Actinomycetota</taxon>
        <taxon>Actinomycetes</taxon>
        <taxon>Pseudonocardiales</taxon>
        <taxon>Pseudonocardiaceae</taxon>
        <taxon>Solihabitans</taxon>
    </lineage>
</organism>
<sequence length="465" mass="50164">MNKTTGTYPCLKVDTTGTGIVSHAGATLLVDTAIKTGTDQVLSAALARWRQPNAIHDPGKILCDLAIALALGGDCLADIATLRAEPAVFGLVASDPTVSRLITTLAADADTALAAIDSARAAARATAWTLAGTHAPDHAISPDNPLIIDLDATLVTAHSDKQNAAPTFKRGFGFHPLCSFVDHGTKGTGEPLAMLLRPGNAGSNTAADHITVTRNALRQLPFTAKGGRVGRKVLIRTDAAGATHDFLNWLTARKLSYSLGFTLPDDTVERLARIPARAWTPAYDDEATPREGAWVAEATGVLDLSGWPTGMRVLVRKERPHPGAQLRFTDADGLRLTAFATNTPRGQLADLELRHRRRARAEDRIRNCKATGLTNLPLHGFAHNRIWIAIVALAVELTAWTQMLALTGHQARRWEPKRLRLRLFSIAGRIARHARQVHLRLAAHAPWADLAVTAHQRLHDLPRLA</sequence>
<name>A0A5B2W396_9PSEU</name>
<dbReference type="AlphaFoldDB" id="A0A5B2W396"/>
<evidence type="ECO:0000259" key="1">
    <source>
        <dbReference type="Pfam" id="PF13701"/>
    </source>
</evidence>
<accession>A0A5B2W396</accession>
<dbReference type="InterPro" id="IPR047960">
    <property type="entry name" value="Transpos_IS1380"/>
</dbReference>
<dbReference type="RefSeq" id="WP_149855266.1">
    <property type="nucleotide sequence ID" value="NZ_VUOB01000135.1"/>
</dbReference>
<reference evidence="2 3" key="1">
    <citation type="submission" date="2019-09" db="EMBL/GenBank/DDBJ databases">
        <title>Goodfellowia gen. nov., a new genus of the Pseudonocardineae related to Actinoalloteichus, containing Goodfellowia coeruleoviolacea gen. nov., comb. nov. gen. nov., comb. nov.</title>
        <authorList>
            <person name="Labeda D."/>
        </authorList>
    </citation>
    <scope>NUCLEOTIDE SEQUENCE [LARGE SCALE GENOMIC DNA]</scope>
    <source>
        <strain evidence="2 3">AN110305</strain>
    </source>
</reference>
<dbReference type="OrthoDB" id="3254802at2"/>
<comment type="caution">
    <text evidence="2">The sequence shown here is derived from an EMBL/GenBank/DDBJ whole genome shotgun (WGS) entry which is preliminary data.</text>
</comment>